<evidence type="ECO:0000313" key="1">
    <source>
        <dbReference type="EMBL" id="SFM31576.1"/>
    </source>
</evidence>
<dbReference type="EMBL" id="FOUJ01000001">
    <property type="protein sequence ID" value="SFM31576.1"/>
    <property type="molecule type" value="Genomic_DNA"/>
</dbReference>
<organism evidence="1 2">
    <name type="scientific">Methanolobus profundi</name>
    <dbReference type="NCBI Taxonomy" id="487685"/>
    <lineage>
        <taxon>Archaea</taxon>
        <taxon>Methanobacteriati</taxon>
        <taxon>Methanobacteriota</taxon>
        <taxon>Stenosarchaea group</taxon>
        <taxon>Methanomicrobia</taxon>
        <taxon>Methanosarcinales</taxon>
        <taxon>Methanosarcinaceae</taxon>
        <taxon>Methanolobus</taxon>
    </lineage>
</organism>
<sequence>MFSERNTIDHSKPVYGAIRQDSQAICKELEMWDRIVDRSN</sequence>
<accession>A0A1I4PVH3</accession>
<name>A0A1I4PVH3_9EURY</name>
<keyword evidence="2" id="KW-1185">Reference proteome</keyword>
<reference evidence="2" key="1">
    <citation type="submission" date="2016-10" db="EMBL/GenBank/DDBJ databases">
        <authorList>
            <person name="Varghese N."/>
            <person name="Submissions S."/>
        </authorList>
    </citation>
    <scope>NUCLEOTIDE SEQUENCE [LARGE SCALE GENOMIC DNA]</scope>
    <source>
        <strain evidence="2">Mob M</strain>
    </source>
</reference>
<gene>
    <name evidence="1" type="ORF">SAMN04488696_0914</name>
</gene>
<proteinExistence type="predicted"/>
<dbReference type="AlphaFoldDB" id="A0A1I4PVH3"/>
<evidence type="ECO:0000313" key="2">
    <source>
        <dbReference type="Proteomes" id="UP000198535"/>
    </source>
</evidence>
<protein>
    <submittedName>
        <fullName evidence="1">Uncharacterized protein</fullName>
    </submittedName>
</protein>
<dbReference type="Proteomes" id="UP000198535">
    <property type="component" value="Unassembled WGS sequence"/>
</dbReference>